<sequence length="129" mass="14518">MTMITTLIRRRLSLFLPLFLLVLTDLAVVLVLSVDTFSRADFPADFVFGSGTSAYQKHNLKLVEYTVFVPVLVCLRGRGPVNPKGRQYYNSLINELISHGIQPHVTLFHDDLPQVLEDEYGGLLSRKAV</sequence>
<evidence type="ECO:0000313" key="4">
    <source>
        <dbReference type="Proteomes" id="UP001188597"/>
    </source>
</evidence>
<keyword evidence="4" id="KW-1185">Reference proteome</keyword>
<evidence type="ECO:0000256" key="1">
    <source>
        <dbReference type="ARBA" id="ARBA00010838"/>
    </source>
</evidence>
<proteinExistence type="inferred from homology"/>
<accession>A0AA89AZ56</accession>
<dbReference type="PANTHER" id="PTHR10353">
    <property type="entry name" value="GLYCOSYL HYDROLASE"/>
    <property type="match status" value="1"/>
</dbReference>
<dbReference type="Proteomes" id="UP001188597">
    <property type="component" value="Unassembled WGS sequence"/>
</dbReference>
<dbReference type="GO" id="GO:0005975">
    <property type="term" value="P:carbohydrate metabolic process"/>
    <property type="evidence" value="ECO:0007669"/>
    <property type="project" value="InterPro"/>
</dbReference>
<comment type="similarity">
    <text evidence="1 2">Belongs to the glycosyl hydrolase 1 family.</text>
</comment>
<protein>
    <submittedName>
        <fullName evidence="3">Uncharacterized protein</fullName>
    </submittedName>
</protein>
<gene>
    <name evidence="3" type="ORF">RJ639_047292</name>
</gene>
<dbReference type="InterPro" id="IPR017853">
    <property type="entry name" value="GH"/>
</dbReference>
<evidence type="ECO:0000313" key="3">
    <source>
        <dbReference type="EMBL" id="KAK3021045.1"/>
    </source>
</evidence>
<name>A0AA89AZ56_9ASTE</name>
<dbReference type="Pfam" id="PF00232">
    <property type="entry name" value="Glyco_hydro_1"/>
    <property type="match status" value="1"/>
</dbReference>
<evidence type="ECO:0000256" key="2">
    <source>
        <dbReference type="RuleBase" id="RU003690"/>
    </source>
</evidence>
<dbReference type="Gene3D" id="3.20.20.80">
    <property type="entry name" value="Glycosidases"/>
    <property type="match status" value="1"/>
</dbReference>
<comment type="caution">
    <text evidence="3">The sequence shown here is derived from an EMBL/GenBank/DDBJ whole genome shotgun (WGS) entry which is preliminary data.</text>
</comment>
<dbReference type="InterPro" id="IPR001360">
    <property type="entry name" value="Glyco_hydro_1"/>
</dbReference>
<dbReference type="PANTHER" id="PTHR10353:SF29">
    <property type="entry name" value="BETA-GLUCOSIDASE 11"/>
    <property type="match status" value="1"/>
</dbReference>
<dbReference type="GO" id="GO:0008422">
    <property type="term" value="F:beta-glucosidase activity"/>
    <property type="evidence" value="ECO:0007669"/>
    <property type="project" value="TreeGrafter"/>
</dbReference>
<dbReference type="AlphaFoldDB" id="A0AA89AZ56"/>
<organism evidence="3 4">
    <name type="scientific">Escallonia herrerae</name>
    <dbReference type="NCBI Taxonomy" id="1293975"/>
    <lineage>
        <taxon>Eukaryota</taxon>
        <taxon>Viridiplantae</taxon>
        <taxon>Streptophyta</taxon>
        <taxon>Embryophyta</taxon>
        <taxon>Tracheophyta</taxon>
        <taxon>Spermatophyta</taxon>
        <taxon>Magnoliopsida</taxon>
        <taxon>eudicotyledons</taxon>
        <taxon>Gunneridae</taxon>
        <taxon>Pentapetalae</taxon>
        <taxon>asterids</taxon>
        <taxon>campanulids</taxon>
        <taxon>Escalloniales</taxon>
        <taxon>Escalloniaceae</taxon>
        <taxon>Escallonia</taxon>
    </lineage>
</organism>
<dbReference type="SUPFAM" id="SSF51445">
    <property type="entry name" value="(Trans)glycosidases"/>
    <property type="match status" value="1"/>
</dbReference>
<dbReference type="EMBL" id="JAVXUP010000780">
    <property type="protein sequence ID" value="KAK3021045.1"/>
    <property type="molecule type" value="Genomic_DNA"/>
</dbReference>
<reference evidence="3" key="1">
    <citation type="submission" date="2022-12" db="EMBL/GenBank/DDBJ databases">
        <title>Draft genome assemblies for two species of Escallonia (Escalloniales).</title>
        <authorList>
            <person name="Chanderbali A."/>
            <person name="Dervinis C."/>
            <person name="Anghel I."/>
            <person name="Soltis D."/>
            <person name="Soltis P."/>
            <person name="Zapata F."/>
        </authorList>
    </citation>
    <scope>NUCLEOTIDE SEQUENCE</scope>
    <source>
        <strain evidence="3">UCBG64.0493</strain>
        <tissue evidence="3">Leaf</tissue>
    </source>
</reference>